<dbReference type="Proteomes" id="UP000885379">
    <property type="component" value="Unassembled WGS sequence"/>
</dbReference>
<organism evidence="1">
    <name type="scientific">Salmonella enterica</name>
    <name type="common">Salmonella choleraesuis</name>
    <dbReference type="NCBI Taxonomy" id="28901"/>
    <lineage>
        <taxon>Bacteria</taxon>
        <taxon>Pseudomonadati</taxon>
        <taxon>Pseudomonadota</taxon>
        <taxon>Gammaproteobacteria</taxon>
        <taxon>Enterobacterales</taxon>
        <taxon>Enterobacteriaceae</taxon>
        <taxon>Salmonella</taxon>
    </lineage>
</organism>
<evidence type="ECO:0000313" key="1">
    <source>
        <dbReference type="EMBL" id="MER41430.1"/>
    </source>
</evidence>
<dbReference type="RefSeq" id="WP_047641939.1">
    <property type="nucleotide sequence ID" value="NZ_JABYNJ010000001.1"/>
</dbReference>
<protein>
    <submittedName>
        <fullName evidence="1">Uncharacterized protein</fullName>
    </submittedName>
</protein>
<name>A0A3I8FND9_SALER</name>
<reference evidence="1" key="1">
    <citation type="submission" date="2018-10" db="EMBL/GenBank/DDBJ databases">
        <authorList>
            <consortium name="PulseNet: The National Subtyping Network for Foodborne Disease Surveillance"/>
            <person name="Tarr C.L."/>
            <person name="Trees E."/>
            <person name="Katz L.S."/>
            <person name="Carleton-Romer H.A."/>
            <person name="Stroika S."/>
            <person name="Kucerova Z."/>
            <person name="Roache K.F."/>
            <person name="Sabol A.L."/>
            <person name="Besser J."/>
            <person name="Gerner-Smidt P."/>
        </authorList>
    </citation>
    <scope>NUCLEOTIDE SEQUENCE [LARGE SCALE GENOMIC DNA]</scope>
    <source>
        <strain evidence="1">PNUSAS057480</strain>
    </source>
</reference>
<proteinExistence type="predicted"/>
<dbReference type="AlphaFoldDB" id="A0A3I8FND9"/>
<gene>
    <name evidence="1" type="ORF">ED033_03530</name>
</gene>
<accession>A0A3I8FND9</accession>
<sequence>MSTALYPFSGNEQKSMVFSPLLDGKIYDCQMKWNIYSQRWYLNVTDNSGNRKLTIPVVASPADYDINLLMGAFSSTKMVWRVASGQIEVIN</sequence>
<dbReference type="EMBL" id="RMEA01000007">
    <property type="protein sequence ID" value="MER41430.1"/>
    <property type="molecule type" value="Genomic_DNA"/>
</dbReference>
<comment type="caution">
    <text evidence="1">The sequence shown here is derived from an EMBL/GenBank/DDBJ whole genome shotgun (WGS) entry which is preliminary data.</text>
</comment>